<feature type="transmembrane region" description="Helical" evidence="10">
    <location>
        <begin position="694"/>
        <end position="712"/>
    </location>
</feature>
<dbReference type="EMBL" id="KL197711">
    <property type="protein sequence ID" value="KDQ62090.1"/>
    <property type="molecule type" value="Genomic_DNA"/>
</dbReference>
<evidence type="ECO:0000313" key="12">
    <source>
        <dbReference type="EMBL" id="KDQ62090.1"/>
    </source>
</evidence>
<keyword evidence="8 10" id="KW-0406">Ion transport</keyword>
<dbReference type="HOGENOM" id="CLU_005947_3_0_1"/>
<evidence type="ECO:0000256" key="4">
    <source>
        <dbReference type="ARBA" id="ARBA00022538"/>
    </source>
</evidence>
<dbReference type="InParanoid" id="A0A067Q7C8"/>
<feature type="region of interest" description="Disordered" evidence="11">
    <location>
        <begin position="197"/>
        <end position="228"/>
    </location>
</feature>
<reference evidence="13" key="1">
    <citation type="journal article" date="2014" name="Proc. Natl. Acad. Sci. U.S.A.">
        <title>Extensive sampling of basidiomycete genomes demonstrates inadequacy of the white-rot/brown-rot paradigm for wood decay fungi.</title>
        <authorList>
            <person name="Riley R."/>
            <person name="Salamov A.A."/>
            <person name="Brown D.W."/>
            <person name="Nagy L.G."/>
            <person name="Floudas D."/>
            <person name="Held B.W."/>
            <person name="Levasseur A."/>
            <person name="Lombard V."/>
            <person name="Morin E."/>
            <person name="Otillar R."/>
            <person name="Lindquist E.A."/>
            <person name="Sun H."/>
            <person name="LaButti K.M."/>
            <person name="Schmutz J."/>
            <person name="Jabbour D."/>
            <person name="Luo H."/>
            <person name="Baker S.E."/>
            <person name="Pisabarro A.G."/>
            <person name="Walton J.D."/>
            <person name="Blanchette R.A."/>
            <person name="Henrissat B."/>
            <person name="Martin F."/>
            <person name="Cullen D."/>
            <person name="Hibbett D.S."/>
            <person name="Grigoriev I.V."/>
        </authorList>
    </citation>
    <scope>NUCLEOTIDE SEQUENCE [LARGE SCALE GENOMIC DNA]</scope>
    <source>
        <strain evidence="13">MUCL 33604</strain>
    </source>
</reference>
<evidence type="ECO:0000256" key="11">
    <source>
        <dbReference type="SAM" id="MobiDB-lite"/>
    </source>
</evidence>
<dbReference type="GO" id="GO:0030007">
    <property type="term" value="P:intracellular potassium ion homeostasis"/>
    <property type="evidence" value="ECO:0007669"/>
    <property type="project" value="UniProtKB-UniRule"/>
</dbReference>
<feature type="transmembrane region" description="Helical" evidence="10">
    <location>
        <begin position="68"/>
        <end position="89"/>
    </location>
</feature>
<feature type="transmembrane region" description="Helical" evidence="10">
    <location>
        <begin position="496"/>
        <end position="520"/>
    </location>
</feature>
<keyword evidence="13" id="KW-1185">Reference proteome</keyword>
<accession>A0A067Q7C8</accession>
<evidence type="ECO:0000313" key="13">
    <source>
        <dbReference type="Proteomes" id="UP000027265"/>
    </source>
</evidence>
<dbReference type="InterPro" id="IPR004773">
    <property type="entry name" value="K/Na_transp_Trk1/HKT1"/>
</dbReference>
<keyword evidence="3 10" id="KW-0813">Transport</keyword>
<keyword evidence="5 10" id="KW-0812">Transmembrane</keyword>
<dbReference type="PANTHER" id="PTHR31064:SF30">
    <property type="entry name" value="HIGH-AFFINITY POTASSIUM TRANSPORT PROTEIN-RELATED"/>
    <property type="match status" value="1"/>
</dbReference>
<name>A0A067Q7C8_9AGAM</name>
<dbReference type="InterPro" id="IPR015958">
    <property type="entry name" value="Trk1_fungi"/>
</dbReference>
<evidence type="ECO:0000256" key="6">
    <source>
        <dbReference type="ARBA" id="ARBA00022958"/>
    </source>
</evidence>
<dbReference type="AlphaFoldDB" id="A0A067Q7C8"/>
<dbReference type="GO" id="GO:1990573">
    <property type="term" value="P:potassium ion import across plasma membrane"/>
    <property type="evidence" value="ECO:0007669"/>
    <property type="project" value="TreeGrafter"/>
</dbReference>
<dbReference type="GO" id="GO:0005886">
    <property type="term" value="C:plasma membrane"/>
    <property type="evidence" value="ECO:0007669"/>
    <property type="project" value="InterPro"/>
</dbReference>
<keyword evidence="4 10" id="KW-0633">Potassium transport</keyword>
<feature type="transmembrane region" description="Helical" evidence="10">
    <location>
        <begin position="420"/>
        <end position="445"/>
    </location>
</feature>
<evidence type="ECO:0000256" key="7">
    <source>
        <dbReference type="ARBA" id="ARBA00022989"/>
    </source>
</evidence>
<dbReference type="OrthoDB" id="9999863at2759"/>
<evidence type="ECO:0000256" key="9">
    <source>
        <dbReference type="ARBA" id="ARBA00023136"/>
    </source>
</evidence>
<feature type="transmembrane region" description="Helical" evidence="10">
    <location>
        <begin position="623"/>
        <end position="640"/>
    </location>
</feature>
<gene>
    <name evidence="12" type="ORF">JAAARDRAFT_448748</name>
</gene>
<feature type="transmembrane region" description="Helical" evidence="10">
    <location>
        <begin position="465"/>
        <end position="484"/>
    </location>
</feature>
<dbReference type="Pfam" id="PF02386">
    <property type="entry name" value="TrkH"/>
    <property type="match status" value="1"/>
</dbReference>
<keyword evidence="7 10" id="KW-1133">Transmembrane helix</keyword>
<dbReference type="PANTHER" id="PTHR31064">
    <property type="entry name" value="POTASSIUM TRANSPORT PROTEIN DDB_G0292412-RELATED"/>
    <property type="match status" value="1"/>
</dbReference>
<feature type="transmembrane region" description="Helical" evidence="10">
    <location>
        <begin position="96"/>
        <end position="116"/>
    </location>
</feature>
<dbReference type="Proteomes" id="UP000027265">
    <property type="component" value="Unassembled WGS sequence"/>
</dbReference>
<evidence type="ECO:0000256" key="10">
    <source>
        <dbReference type="PIRNR" id="PIRNR002450"/>
    </source>
</evidence>
<feature type="transmembrane region" description="Helical" evidence="10">
    <location>
        <begin position="558"/>
        <end position="578"/>
    </location>
</feature>
<comment type="similarity">
    <text evidence="2 10">Belongs to the TrkH potassium transport family.</text>
</comment>
<keyword evidence="9 10" id="KW-0472">Membrane</keyword>
<comment type="subcellular location">
    <subcellularLocation>
        <location evidence="1">Membrane</location>
        <topology evidence="1">Multi-pass membrane protein</topology>
    </subcellularLocation>
</comment>
<dbReference type="PIRSF" id="PIRSF002450">
    <property type="entry name" value="K+_transpter_TRK"/>
    <property type="match status" value="1"/>
</dbReference>
<evidence type="ECO:0000256" key="2">
    <source>
        <dbReference type="ARBA" id="ARBA00009137"/>
    </source>
</evidence>
<evidence type="ECO:0000256" key="1">
    <source>
        <dbReference type="ARBA" id="ARBA00004141"/>
    </source>
</evidence>
<feature type="compositionally biased region" description="Basic and acidic residues" evidence="11">
    <location>
        <begin position="199"/>
        <end position="208"/>
    </location>
</feature>
<sequence length="830" mass="94139">MGLFWIDLLSRRRPSTIRGLLHVADGCNQVAAVWPPSFPGKRMRGPQPVSTSSMTWHLGLTRALGLNFYRIHLLFFILSPLVFSFILWGCNGRFPVSYIDSLFLCVSCVTGTGLYTVDLSSLTAWQQAILFVLSLIGTPVTVSWVTVYARRRFFIRNLKYIIDSEMRRTRTRVLSSQVKESVPLRVRVADTLLRRRRGSTVDKKDKNRVSHPGASRITSRDGTGNLDPEMVRRVDTAPRLIGSMDIESQKEHSSPVAPQLWKPSISQKSSFSHPLEPIAEDNDRATNFGAGFPRTTTNRVTLQDAPTPRHHSPMPRRMSTSRVEEYPPRATEENFGGFHGPVYFLRRLIEVFAPGFYRKFKRTVTMPRTSTFSARESVLSSRPAPYISFNAVVDRNSVFRRLTQEDMEELGGVEYRALNALLWIVPLYLFGMLAISFVVIAPYMSLSRWNSNFVPPQQHRDINEVWFSAFIIVSAWANTGISLVDQNMIPFQTAYPMIFFIILCILAGNTAFPIFLRFMIWVMTRCAPQHSRFRETLHFLLDHPRRCFIYLFPSRQTWFLLIVLIILNCTDWFFFLILDIGNPAIDSIPIGTRVVLGLLQACAVRTAGFQSVVLLALAPAVKVLYLVMMYIAIYPVAMSVRYTNVYEEKSLGIYGEELDDVDDDEDTDEDSQSRVSIWGSYLMRHLRRQLSFDMWWLAVALFLLCIIERGNLNDVANASWFNIFQLAFEVVSAYGTVGLSLGIPTANYSFSGALHTLSKLVLIAVMLRGRHRGLPVALDRAVMLPVELRKKEGGNHKDGVEDVGSAEGLDGQSITRQSDELAHQSPTTQR</sequence>
<organism evidence="12 13">
    <name type="scientific">Jaapia argillacea MUCL 33604</name>
    <dbReference type="NCBI Taxonomy" id="933084"/>
    <lineage>
        <taxon>Eukaryota</taxon>
        <taxon>Fungi</taxon>
        <taxon>Dikarya</taxon>
        <taxon>Basidiomycota</taxon>
        <taxon>Agaricomycotina</taxon>
        <taxon>Agaricomycetes</taxon>
        <taxon>Agaricomycetidae</taxon>
        <taxon>Jaapiales</taxon>
        <taxon>Jaapiaceae</taxon>
        <taxon>Jaapia</taxon>
    </lineage>
</organism>
<evidence type="ECO:0000256" key="5">
    <source>
        <dbReference type="ARBA" id="ARBA00022692"/>
    </source>
</evidence>
<dbReference type="NCBIfam" id="TIGR00934">
    <property type="entry name" value="2a38euk"/>
    <property type="match status" value="1"/>
</dbReference>
<dbReference type="FunCoup" id="A0A067Q7C8">
    <property type="interactions" value="67"/>
</dbReference>
<keyword evidence="6 10" id="KW-0630">Potassium</keyword>
<dbReference type="InterPro" id="IPR003445">
    <property type="entry name" value="Cat_transpt"/>
</dbReference>
<feature type="region of interest" description="Disordered" evidence="11">
    <location>
        <begin position="793"/>
        <end position="830"/>
    </location>
</feature>
<dbReference type="InterPro" id="IPR051143">
    <property type="entry name" value="TrkH_K-transport"/>
</dbReference>
<evidence type="ECO:0000256" key="8">
    <source>
        <dbReference type="ARBA" id="ARBA00023065"/>
    </source>
</evidence>
<feature type="region of interest" description="Disordered" evidence="11">
    <location>
        <begin position="303"/>
        <end position="322"/>
    </location>
</feature>
<proteinExistence type="inferred from homology"/>
<dbReference type="GO" id="GO:0140107">
    <property type="term" value="F:high-affinity potassium ion transmembrane transporter activity"/>
    <property type="evidence" value="ECO:0007669"/>
    <property type="project" value="TreeGrafter"/>
</dbReference>
<feature type="transmembrane region" description="Helical" evidence="10">
    <location>
        <begin position="128"/>
        <end position="149"/>
    </location>
</feature>
<evidence type="ECO:0000256" key="3">
    <source>
        <dbReference type="ARBA" id="ARBA00022448"/>
    </source>
</evidence>
<dbReference type="STRING" id="933084.A0A067Q7C8"/>
<protein>
    <recommendedName>
        <fullName evidence="10">Potassium transport protein</fullName>
    </recommendedName>
</protein>